<sequence>MLFKTLYNSITQNNLPYFIIHIILIFLYILLFIFSINFIEQKTIIYIPLFLGIVSRLLSFSLFILYKEGIIQLKYFGEVLFINITFSTLFFLSFISSLSFFLLKIYIQGFGNKKINLYSYKLALIMINVVVYTLVSIIISYELIFSIKEMISFQIPYSKAQKVIQLFFALIYISISFFFLFIGKLYSFFEVVRDINRDSGYHRNIFTQFKYTYGLLIIFGVIFFFFRTILTVTSVFTQIDHHGIFEIIFHSIFEILPTILILLISKKLNNDSKELEYSNDQPDILSPIFSKI</sequence>
<keyword evidence="1" id="KW-0472">Membrane</keyword>
<comment type="caution">
    <text evidence="2">The sequence shown here is derived from an EMBL/GenBank/DDBJ whole genome shotgun (WGS) entry which is preliminary data.</text>
</comment>
<organism evidence="2 3">
    <name type="scientific">Dictyostelium firmibasis</name>
    <dbReference type="NCBI Taxonomy" id="79012"/>
    <lineage>
        <taxon>Eukaryota</taxon>
        <taxon>Amoebozoa</taxon>
        <taxon>Evosea</taxon>
        <taxon>Eumycetozoa</taxon>
        <taxon>Dictyostelia</taxon>
        <taxon>Dictyosteliales</taxon>
        <taxon>Dictyosteliaceae</taxon>
        <taxon>Dictyostelium</taxon>
    </lineage>
</organism>
<proteinExistence type="predicted"/>
<protein>
    <submittedName>
        <fullName evidence="2">Uncharacterized protein</fullName>
    </submittedName>
</protein>
<feature type="transmembrane region" description="Helical" evidence="1">
    <location>
        <begin position="164"/>
        <end position="189"/>
    </location>
</feature>
<name>A0AAN7UB92_9MYCE</name>
<keyword evidence="3" id="KW-1185">Reference proteome</keyword>
<evidence type="ECO:0000313" key="3">
    <source>
        <dbReference type="Proteomes" id="UP001344447"/>
    </source>
</evidence>
<keyword evidence="1" id="KW-0812">Transmembrane</keyword>
<accession>A0AAN7UB92</accession>
<feature type="transmembrane region" description="Helical" evidence="1">
    <location>
        <begin position="242"/>
        <end position="264"/>
    </location>
</feature>
<feature type="transmembrane region" description="Helical" evidence="1">
    <location>
        <begin position="46"/>
        <end position="67"/>
    </location>
</feature>
<evidence type="ECO:0000313" key="2">
    <source>
        <dbReference type="EMBL" id="KAK5584831.1"/>
    </source>
</evidence>
<dbReference type="AlphaFoldDB" id="A0AAN7UB92"/>
<dbReference type="EMBL" id="JAVFKY010000001">
    <property type="protein sequence ID" value="KAK5584831.1"/>
    <property type="molecule type" value="Genomic_DNA"/>
</dbReference>
<feature type="transmembrane region" description="Helical" evidence="1">
    <location>
        <begin position="79"/>
        <end position="103"/>
    </location>
</feature>
<keyword evidence="1" id="KW-1133">Transmembrane helix</keyword>
<reference evidence="2 3" key="1">
    <citation type="submission" date="2023-11" db="EMBL/GenBank/DDBJ databases">
        <title>Dfirmibasis_genome.</title>
        <authorList>
            <person name="Edelbroek B."/>
            <person name="Kjellin J."/>
            <person name="Jerlstrom-Hultqvist J."/>
            <person name="Soderbom F."/>
        </authorList>
    </citation>
    <scope>NUCLEOTIDE SEQUENCE [LARGE SCALE GENOMIC DNA]</scope>
    <source>
        <strain evidence="2 3">TNS-C-14</strain>
    </source>
</reference>
<gene>
    <name evidence="2" type="ORF">RB653_006448</name>
</gene>
<evidence type="ECO:0000256" key="1">
    <source>
        <dbReference type="SAM" id="Phobius"/>
    </source>
</evidence>
<feature type="transmembrane region" description="Helical" evidence="1">
    <location>
        <begin position="15"/>
        <end position="39"/>
    </location>
</feature>
<dbReference type="Proteomes" id="UP001344447">
    <property type="component" value="Unassembled WGS sequence"/>
</dbReference>
<feature type="transmembrane region" description="Helical" evidence="1">
    <location>
        <begin position="210"/>
        <end position="230"/>
    </location>
</feature>
<feature type="transmembrane region" description="Helical" evidence="1">
    <location>
        <begin position="123"/>
        <end position="144"/>
    </location>
</feature>